<evidence type="ECO:0000256" key="1">
    <source>
        <dbReference type="SAM" id="MobiDB-lite"/>
    </source>
</evidence>
<proteinExistence type="predicted"/>
<gene>
    <name evidence="2" type="ORF">PPYR1160_LOCUS7008</name>
</gene>
<organism evidence="2">
    <name type="scientific">Pinguiococcus pyrenoidosus</name>
    <dbReference type="NCBI Taxonomy" id="172671"/>
    <lineage>
        <taxon>Eukaryota</taxon>
        <taxon>Sar</taxon>
        <taxon>Stramenopiles</taxon>
        <taxon>Ochrophyta</taxon>
        <taxon>Pinguiophyceae</taxon>
        <taxon>Pinguiochrysidales</taxon>
        <taxon>Pinguiochrysidaceae</taxon>
        <taxon>Pinguiococcus</taxon>
    </lineage>
</organism>
<feature type="region of interest" description="Disordered" evidence="1">
    <location>
        <begin position="29"/>
        <end position="70"/>
    </location>
</feature>
<evidence type="ECO:0000313" key="2">
    <source>
        <dbReference type="EMBL" id="CAD8257515.1"/>
    </source>
</evidence>
<sequence length="332" mass="36903">MLGAREDLRQMLASLRELALRRTGAELDESLLLVPDLPRQDGKPSAGEAQQSGGDGDSKPSATPTGPHLPGGPFLVSMETILRTLQTFDEADLEPNPCADPDSWSDGLEAHIREYVVSTKPRELKRLLMTFLRADATGLLEASEIKELFGRLLLRKWRARHVGACIFNRFLKGSLSCEQIAEMSLCGETLATATMHVYPKVGMRSCTSDSLEAMNYYERMGPRVEETLQHGVQLPDQIGSQNEGCIHIMNIPSGNVNLSLLPQDVLVDSAAARAAVAQFSKSNFWNKAGHLVWAGHHKHPEQDCLLARLHPELLRRVCSFLIFPNDDRCWRR</sequence>
<accession>A0A7R9U8M0</accession>
<dbReference type="EMBL" id="HBEA01009116">
    <property type="protein sequence ID" value="CAD8257515.1"/>
    <property type="molecule type" value="Transcribed_RNA"/>
</dbReference>
<reference evidence="2" key="1">
    <citation type="submission" date="2021-01" db="EMBL/GenBank/DDBJ databases">
        <authorList>
            <person name="Corre E."/>
            <person name="Pelletier E."/>
            <person name="Niang G."/>
            <person name="Scheremetjew M."/>
            <person name="Finn R."/>
            <person name="Kale V."/>
            <person name="Holt S."/>
            <person name="Cochrane G."/>
            <person name="Meng A."/>
            <person name="Brown T."/>
            <person name="Cohen L."/>
        </authorList>
    </citation>
    <scope>NUCLEOTIDE SEQUENCE</scope>
    <source>
        <strain evidence="2">CCMP2078</strain>
    </source>
</reference>
<name>A0A7R9U8M0_9STRA</name>
<protein>
    <submittedName>
        <fullName evidence="2">Uncharacterized protein</fullName>
    </submittedName>
</protein>
<dbReference type="AlphaFoldDB" id="A0A7R9U8M0"/>